<protein>
    <submittedName>
        <fullName evidence="5">Lrp/AsnC family transcriptional regulator</fullName>
    </submittedName>
</protein>
<dbReference type="Pfam" id="PF13412">
    <property type="entry name" value="HTH_24"/>
    <property type="match status" value="1"/>
</dbReference>
<dbReference type="InterPro" id="IPR011008">
    <property type="entry name" value="Dimeric_a/b-barrel"/>
</dbReference>
<dbReference type="PANTHER" id="PTHR30154">
    <property type="entry name" value="LEUCINE-RESPONSIVE REGULATORY PROTEIN"/>
    <property type="match status" value="1"/>
</dbReference>
<dbReference type="InterPro" id="IPR019885">
    <property type="entry name" value="Tscrpt_reg_HTH_AsnC-type_CS"/>
</dbReference>
<evidence type="ECO:0000259" key="4">
    <source>
        <dbReference type="PROSITE" id="PS50956"/>
    </source>
</evidence>
<dbReference type="SUPFAM" id="SSF54909">
    <property type="entry name" value="Dimeric alpha+beta barrel"/>
    <property type="match status" value="1"/>
</dbReference>
<dbReference type="PROSITE" id="PS00519">
    <property type="entry name" value="HTH_ASNC_1"/>
    <property type="match status" value="1"/>
</dbReference>
<dbReference type="SUPFAM" id="SSF46785">
    <property type="entry name" value="Winged helix' DNA-binding domain"/>
    <property type="match status" value="1"/>
</dbReference>
<dbReference type="Proteomes" id="UP001363460">
    <property type="component" value="Chromosome"/>
</dbReference>
<evidence type="ECO:0000256" key="2">
    <source>
        <dbReference type="ARBA" id="ARBA00023125"/>
    </source>
</evidence>
<dbReference type="SMART" id="SM00344">
    <property type="entry name" value="HTH_ASNC"/>
    <property type="match status" value="1"/>
</dbReference>
<dbReference type="InterPro" id="IPR036388">
    <property type="entry name" value="WH-like_DNA-bd_sf"/>
</dbReference>
<sequence>MAARPASPQRSLDSFDRAILRIVQRDARTPQRAIAEAVNLSAAAVQRRIAAMEASGVIRRNVALVDPKSIPLTITSIVKVYLQNERAETVQNAKARFLAEPEVQQCYYVTGGTSFILIVVTTDMAAYEALTKRLFEENDSINRFRSLIALDRVKTDASLIIP</sequence>
<dbReference type="RefSeq" id="WP_291779356.1">
    <property type="nucleotide sequence ID" value="NZ_CP146369.1"/>
</dbReference>
<dbReference type="Gene3D" id="3.30.70.920">
    <property type="match status" value="1"/>
</dbReference>
<keyword evidence="3" id="KW-0804">Transcription</keyword>
<dbReference type="InterPro" id="IPR019887">
    <property type="entry name" value="Tscrpt_reg_AsnC/Lrp_C"/>
</dbReference>
<accession>A0ABZ2IIW2</accession>
<dbReference type="Gene3D" id="1.10.10.10">
    <property type="entry name" value="Winged helix-like DNA-binding domain superfamily/Winged helix DNA-binding domain"/>
    <property type="match status" value="1"/>
</dbReference>
<keyword evidence="1" id="KW-0805">Transcription regulation</keyword>
<dbReference type="InterPro" id="IPR036390">
    <property type="entry name" value="WH_DNA-bd_sf"/>
</dbReference>
<feature type="domain" description="HTH asnC-type" evidence="4">
    <location>
        <begin position="12"/>
        <end position="73"/>
    </location>
</feature>
<reference evidence="5 6" key="1">
    <citation type="submission" date="2024-02" db="EMBL/GenBank/DDBJ databases">
        <title>Distribution and functional of Brevundimonas-related endobacteria within Verticillium dahliae.</title>
        <authorList>
            <person name="Zeng H."/>
        </authorList>
    </citation>
    <scope>NUCLEOTIDE SEQUENCE [LARGE SCALE GENOMIC DNA]</scope>
    <source>
        <strain evidence="5 6">TRM 44200</strain>
    </source>
</reference>
<evidence type="ECO:0000313" key="6">
    <source>
        <dbReference type="Proteomes" id="UP001363460"/>
    </source>
</evidence>
<evidence type="ECO:0000256" key="1">
    <source>
        <dbReference type="ARBA" id="ARBA00023015"/>
    </source>
</evidence>
<dbReference type="PROSITE" id="PS50956">
    <property type="entry name" value="HTH_ASNC_2"/>
    <property type="match status" value="1"/>
</dbReference>
<keyword evidence="6" id="KW-1185">Reference proteome</keyword>
<dbReference type="PRINTS" id="PR00033">
    <property type="entry name" value="HTHASNC"/>
</dbReference>
<organism evidence="5 6">
    <name type="scientific">Brevundimonas olei</name>
    <dbReference type="NCBI Taxonomy" id="657642"/>
    <lineage>
        <taxon>Bacteria</taxon>
        <taxon>Pseudomonadati</taxon>
        <taxon>Pseudomonadota</taxon>
        <taxon>Alphaproteobacteria</taxon>
        <taxon>Caulobacterales</taxon>
        <taxon>Caulobacteraceae</taxon>
        <taxon>Brevundimonas</taxon>
    </lineage>
</organism>
<dbReference type="PANTHER" id="PTHR30154:SF34">
    <property type="entry name" value="TRANSCRIPTIONAL REGULATOR AZLB"/>
    <property type="match status" value="1"/>
</dbReference>
<evidence type="ECO:0000256" key="3">
    <source>
        <dbReference type="ARBA" id="ARBA00023163"/>
    </source>
</evidence>
<dbReference type="EMBL" id="CP146369">
    <property type="protein sequence ID" value="WWT55581.1"/>
    <property type="molecule type" value="Genomic_DNA"/>
</dbReference>
<name>A0ABZ2IIW2_9CAUL</name>
<dbReference type="Pfam" id="PF01037">
    <property type="entry name" value="AsnC_trans_reg"/>
    <property type="match status" value="1"/>
</dbReference>
<dbReference type="InterPro" id="IPR019888">
    <property type="entry name" value="Tscrpt_reg_AsnC-like"/>
</dbReference>
<dbReference type="InterPro" id="IPR000485">
    <property type="entry name" value="AsnC-type_HTH_dom"/>
</dbReference>
<gene>
    <name evidence="5" type="ORF">V8J38_03840</name>
</gene>
<evidence type="ECO:0000313" key="5">
    <source>
        <dbReference type="EMBL" id="WWT55581.1"/>
    </source>
</evidence>
<proteinExistence type="predicted"/>
<keyword evidence="2" id="KW-0238">DNA-binding</keyword>